<feature type="domain" description="Amidohydrolase-related" evidence="1">
    <location>
        <begin position="224"/>
        <end position="404"/>
    </location>
</feature>
<dbReference type="EMBL" id="CP059732">
    <property type="protein sequence ID" value="QMW02804.1"/>
    <property type="molecule type" value="Genomic_DNA"/>
</dbReference>
<evidence type="ECO:0000313" key="3">
    <source>
        <dbReference type="Proteomes" id="UP000515369"/>
    </source>
</evidence>
<dbReference type="Proteomes" id="UP000515369">
    <property type="component" value="Chromosome"/>
</dbReference>
<dbReference type="InterPro" id="IPR006680">
    <property type="entry name" value="Amidohydro-rel"/>
</dbReference>
<dbReference type="SUPFAM" id="SSF51338">
    <property type="entry name" value="Composite domain of metallo-dependent hydrolases"/>
    <property type="match status" value="1"/>
</dbReference>
<dbReference type="InterPro" id="IPR032466">
    <property type="entry name" value="Metal_Hydrolase"/>
</dbReference>
<dbReference type="Pfam" id="PF01979">
    <property type="entry name" value="Amidohydro_1"/>
    <property type="match status" value="2"/>
</dbReference>
<protein>
    <submittedName>
        <fullName evidence="2">Amidohydrolase family protein</fullName>
    </submittedName>
</protein>
<dbReference type="GO" id="GO:0016810">
    <property type="term" value="F:hydrolase activity, acting on carbon-nitrogen (but not peptide) bonds"/>
    <property type="evidence" value="ECO:0007669"/>
    <property type="project" value="InterPro"/>
</dbReference>
<dbReference type="Gene3D" id="2.30.40.10">
    <property type="entry name" value="Urease, subunit C, domain 1"/>
    <property type="match status" value="1"/>
</dbReference>
<keyword evidence="3" id="KW-1185">Reference proteome</keyword>
<accession>A0A7G5GVB2</accession>
<evidence type="ECO:0000313" key="2">
    <source>
        <dbReference type="EMBL" id="QMW02804.1"/>
    </source>
</evidence>
<gene>
    <name evidence="2" type="ORF">H3H32_33735</name>
</gene>
<evidence type="ECO:0000259" key="1">
    <source>
        <dbReference type="Pfam" id="PF01979"/>
    </source>
</evidence>
<dbReference type="KEGG" id="sfol:H3H32_33735"/>
<dbReference type="PANTHER" id="PTHR43794">
    <property type="entry name" value="AMINOHYDROLASE SSNA-RELATED"/>
    <property type="match status" value="1"/>
</dbReference>
<name>A0A7G5GVB2_9BACT</name>
<proteinExistence type="predicted"/>
<organism evidence="2 3">
    <name type="scientific">Spirosoma foliorum</name>
    <dbReference type="NCBI Taxonomy" id="2710596"/>
    <lineage>
        <taxon>Bacteria</taxon>
        <taxon>Pseudomonadati</taxon>
        <taxon>Bacteroidota</taxon>
        <taxon>Cytophagia</taxon>
        <taxon>Cytophagales</taxon>
        <taxon>Cytophagaceae</taxon>
        <taxon>Spirosoma</taxon>
    </lineage>
</organism>
<dbReference type="NCBIfam" id="NF006056">
    <property type="entry name" value="PRK08204.1"/>
    <property type="match status" value="1"/>
</dbReference>
<dbReference type="InterPro" id="IPR011059">
    <property type="entry name" value="Metal-dep_hydrolase_composite"/>
</dbReference>
<dbReference type="RefSeq" id="WP_182460098.1">
    <property type="nucleotide sequence ID" value="NZ_CP059732.1"/>
</dbReference>
<dbReference type="Gene3D" id="3.20.20.140">
    <property type="entry name" value="Metal-dependent hydrolases"/>
    <property type="match status" value="1"/>
</dbReference>
<sequence>MSRQEQTILIKGAHILSMDTRIDNLPIGDVLIRGSKIAEVAPQIIHENAELIDATGMILLPGFTDAHRHSWQGTLRRLMPDVSDLMTYVNDIHLGLATRYRPEDIYIANLLTAWSALDSGITTIIDASHNTRSYAHASAAVDALEESGIRALYAPAFPLGGEWEQSFWTAGLERLQTERFSSEGLLRLGIFTHMSTDHWEVARRLGIPIITEFLGKTLSGSLKELQKKEALGPDNVFNHCTGLTTEAWEIIRDCGVRVTVDPRSDAQYGLEEGVFAYQHAIDQGIKPGLGTDLETAYGGDMFTEMRVAFSLQRAFAQNRKYNGDTNSPRPATTYEILEAATLNGSEIAGFGNESGSITPGKSADLILIDTNAINLFPANDAVGTVVHAADRSNVDTVMVAGKLVKANGKLAGVDLHKLKQLAEDSIAYLLKKEGSNR</sequence>
<dbReference type="AlphaFoldDB" id="A0A7G5GVB2"/>
<keyword evidence="2" id="KW-0378">Hydrolase</keyword>
<reference evidence="2 3" key="1">
    <citation type="submission" date="2020-07" db="EMBL/GenBank/DDBJ databases">
        <title>Spirosoma foliorum sp. nov., isolated from the leaves on the Nejang mountain Korea, Republic of.</title>
        <authorList>
            <person name="Ho H."/>
            <person name="Lee Y.-J."/>
            <person name="Nurcahyanto D.-A."/>
            <person name="Kim S.-G."/>
        </authorList>
    </citation>
    <scope>NUCLEOTIDE SEQUENCE [LARGE SCALE GENOMIC DNA]</scope>
    <source>
        <strain evidence="2 3">PL0136</strain>
    </source>
</reference>
<dbReference type="PANTHER" id="PTHR43794:SF5">
    <property type="entry name" value="CHLOROHYDROLASE FAMILY PROTEIN"/>
    <property type="match status" value="1"/>
</dbReference>
<feature type="domain" description="Amidohydrolase-related" evidence="1">
    <location>
        <begin position="58"/>
        <end position="154"/>
    </location>
</feature>
<dbReference type="InterPro" id="IPR050287">
    <property type="entry name" value="MTA/SAH_deaminase"/>
</dbReference>
<dbReference type="SUPFAM" id="SSF51556">
    <property type="entry name" value="Metallo-dependent hydrolases"/>
    <property type="match status" value="1"/>
</dbReference>